<evidence type="ECO:0000256" key="3">
    <source>
        <dbReference type="ARBA" id="ARBA00022448"/>
    </source>
</evidence>
<gene>
    <name evidence="10" type="ORF">PoMZ_12523</name>
</gene>
<sequence length="670" mass="73085">MRQGIPGLRAITTLVSSVFVAFSATSHTDDNHDDLGVSRPLLTMGSHGTDNVGTKAVGTTDVQNTAAHDSADMGNNAHTDAVVGQALHQIEARKVHWYSYLTTIDFWIVLALGQVLALCITGTNTLSQLLSNAGTSIPAFQTIFNYVLLTLIYLSYTLYEYGPRKLGRIWLRDGWKYFILSFLDVEGNYFTVLAYRYTNLLSAQLINFWAIVVVVLLSFFFLKVRYRPFQVVGILVCCGGMGLLIGSDHLAGSNGGPGEDMLKGDLFALVGSTCYGLSNVFEEWLVSRRPVYEVLSFLGVFGVVINGVQAAIFDREQFATATWSPAVGGYLAGYTLVLTIFYSLVPFVLRMASAAFYNISLLTGSFWGVIIGIHVFGYVISQLYPVAFVLIILGLLVYFLSGSMLGESKKPWLGDNQEEGHAGFGTAKLKALNLARKQGLTGTAADDSRSVLPCGVLNATALMADPKTSRKARHHGNGAKNAMSPEWDLYNAAATLESRGAEPRGALSEFEPVCQHLPGTVQDLPLNHQHPGQCGKQVGLRIRMVATWPRFPTWTKRGQWLFILSSTVLLAADIFRIRPKRIAVFPDVLGRVSSVVRGSKFVCGFGVDMALGWNGTRQDYSQLAVEVLASSAAGRTSRESPLPESGARSTLRTSGAGRQHHDIQQNWNTK</sequence>
<feature type="transmembrane region" description="Helical" evidence="8">
    <location>
        <begin position="560"/>
        <end position="577"/>
    </location>
</feature>
<comment type="similarity">
    <text evidence="2">Belongs to the SLC35F solute transporter family.</text>
</comment>
<feature type="transmembrane region" description="Helical" evidence="8">
    <location>
        <begin position="97"/>
        <end position="123"/>
    </location>
</feature>
<evidence type="ECO:0000256" key="7">
    <source>
        <dbReference type="SAM" id="MobiDB-lite"/>
    </source>
</evidence>
<protein>
    <recommendedName>
        <fullName evidence="12">Solute carrier family 35 member F1</fullName>
    </recommendedName>
</protein>
<feature type="transmembrane region" description="Helical" evidence="8">
    <location>
        <begin position="201"/>
        <end position="222"/>
    </location>
</feature>
<feature type="transmembrane region" description="Helical" evidence="8">
    <location>
        <begin position="174"/>
        <end position="195"/>
    </location>
</feature>
<dbReference type="PANTHER" id="PTHR14233">
    <property type="entry name" value="DUF914-RELATED"/>
    <property type="match status" value="1"/>
</dbReference>
<keyword evidence="6 8" id="KW-0472">Membrane</keyword>
<keyword evidence="9" id="KW-0732">Signal</keyword>
<dbReference type="GO" id="GO:0022857">
    <property type="term" value="F:transmembrane transporter activity"/>
    <property type="evidence" value="ECO:0007669"/>
    <property type="project" value="InterPro"/>
</dbReference>
<feature type="region of interest" description="Disordered" evidence="7">
    <location>
        <begin position="634"/>
        <end position="670"/>
    </location>
</feature>
<evidence type="ECO:0000256" key="9">
    <source>
        <dbReference type="SAM" id="SignalP"/>
    </source>
</evidence>
<dbReference type="Pfam" id="PF06027">
    <property type="entry name" value="SLC35F"/>
    <property type="match status" value="1"/>
</dbReference>
<name>A0A4P7NSZ7_PYROR</name>
<keyword evidence="3" id="KW-0813">Transport</keyword>
<evidence type="ECO:0000256" key="1">
    <source>
        <dbReference type="ARBA" id="ARBA00004141"/>
    </source>
</evidence>
<keyword evidence="5 8" id="KW-1133">Transmembrane helix</keyword>
<dbReference type="SUPFAM" id="SSF103481">
    <property type="entry name" value="Multidrug resistance efflux transporter EmrE"/>
    <property type="match status" value="1"/>
</dbReference>
<dbReference type="PANTHER" id="PTHR14233:SF4">
    <property type="entry name" value="SOLUTE CARRIER FAMILY 35 MEMBER F2"/>
    <property type="match status" value="1"/>
</dbReference>
<proteinExistence type="inferred from homology"/>
<evidence type="ECO:0000313" key="11">
    <source>
        <dbReference type="Proteomes" id="UP000294847"/>
    </source>
</evidence>
<feature type="transmembrane region" description="Helical" evidence="8">
    <location>
        <begin position="143"/>
        <end position="162"/>
    </location>
</feature>
<evidence type="ECO:0000256" key="8">
    <source>
        <dbReference type="SAM" id="Phobius"/>
    </source>
</evidence>
<feature type="signal peptide" evidence="9">
    <location>
        <begin position="1"/>
        <end position="28"/>
    </location>
</feature>
<comment type="subcellular location">
    <subcellularLocation>
        <location evidence="1">Membrane</location>
        <topology evidence="1">Multi-pass membrane protein</topology>
    </subcellularLocation>
</comment>
<dbReference type="Proteomes" id="UP000294847">
    <property type="component" value="Chromosome 7"/>
</dbReference>
<dbReference type="InterPro" id="IPR009262">
    <property type="entry name" value="SLC35_F1/F2/F6"/>
</dbReference>
<feature type="transmembrane region" description="Helical" evidence="8">
    <location>
        <begin position="292"/>
        <end position="312"/>
    </location>
</feature>
<dbReference type="GO" id="GO:0016020">
    <property type="term" value="C:membrane"/>
    <property type="evidence" value="ECO:0007669"/>
    <property type="project" value="UniProtKB-SubCell"/>
</dbReference>
<feature type="transmembrane region" description="Helical" evidence="8">
    <location>
        <begin position="229"/>
        <end position="246"/>
    </location>
</feature>
<organism evidence="10 11">
    <name type="scientific">Pyricularia oryzae</name>
    <name type="common">Rice blast fungus</name>
    <name type="synonym">Magnaporthe oryzae</name>
    <dbReference type="NCBI Taxonomy" id="318829"/>
    <lineage>
        <taxon>Eukaryota</taxon>
        <taxon>Fungi</taxon>
        <taxon>Dikarya</taxon>
        <taxon>Ascomycota</taxon>
        <taxon>Pezizomycotina</taxon>
        <taxon>Sordariomycetes</taxon>
        <taxon>Sordariomycetidae</taxon>
        <taxon>Magnaporthales</taxon>
        <taxon>Pyriculariaceae</taxon>
        <taxon>Pyricularia</taxon>
    </lineage>
</organism>
<evidence type="ECO:0000313" key="10">
    <source>
        <dbReference type="EMBL" id="QBZ65561.1"/>
    </source>
</evidence>
<feature type="transmembrane region" description="Helical" evidence="8">
    <location>
        <begin position="332"/>
        <end position="349"/>
    </location>
</feature>
<evidence type="ECO:0008006" key="12">
    <source>
        <dbReference type="Google" id="ProtNLM"/>
    </source>
</evidence>
<evidence type="ECO:0000256" key="6">
    <source>
        <dbReference type="ARBA" id="ARBA00023136"/>
    </source>
</evidence>
<feature type="transmembrane region" description="Helical" evidence="8">
    <location>
        <begin position="356"/>
        <end position="376"/>
    </location>
</feature>
<dbReference type="EMBL" id="CP034210">
    <property type="protein sequence ID" value="QBZ65561.1"/>
    <property type="molecule type" value="Genomic_DNA"/>
</dbReference>
<evidence type="ECO:0000256" key="2">
    <source>
        <dbReference type="ARBA" id="ARBA00007863"/>
    </source>
</evidence>
<keyword evidence="4 8" id="KW-0812">Transmembrane</keyword>
<evidence type="ECO:0000256" key="4">
    <source>
        <dbReference type="ARBA" id="ARBA00022692"/>
    </source>
</evidence>
<feature type="transmembrane region" description="Helical" evidence="8">
    <location>
        <begin position="266"/>
        <end position="285"/>
    </location>
</feature>
<feature type="chain" id="PRO_5020716432" description="Solute carrier family 35 member F1" evidence="9">
    <location>
        <begin position="29"/>
        <end position="670"/>
    </location>
</feature>
<dbReference type="AlphaFoldDB" id="A0A4P7NSZ7"/>
<dbReference type="InterPro" id="IPR037185">
    <property type="entry name" value="EmrE-like"/>
</dbReference>
<evidence type="ECO:0000256" key="5">
    <source>
        <dbReference type="ARBA" id="ARBA00022989"/>
    </source>
</evidence>
<feature type="transmembrane region" description="Helical" evidence="8">
    <location>
        <begin position="382"/>
        <end position="400"/>
    </location>
</feature>
<dbReference type="InterPro" id="IPR052221">
    <property type="entry name" value="SLC35F_Transporter"/>
</dbReference>
<reference evidence="10 11" key="1">
    <citation type="journal article" date="2019" name="Mol. Biol. Evol.">
        <title>Blast fungal genomes show frequent chromosomal changes, gene gains and losses, and effector gene turnover.</title>
        <authorList>
            <person name="Gomez Luciano L.B."/>
            <person name="Jason Tsai I."/>
            <person name="Chuma I."/>
            <person name="Tosa Y."/>
            <person name="Chen Y.H."/>
            <person name="Li J.Y."/>
            <person name="Li M.Y."/>
            <person name="Jade Lu M.Y."/>
            <person name="Nakayashiki H."/>
            <person name="Li W.H."/>
        </authorList>
    </citation>
    <scope>NUCLEOTIDE SEQUENCE [LARGE SCALE GENOMIC DNA]</scope>
    <source>
        <strain evidence="10">MZ5-1-6</strain>
    </source>
</reference>
<accession>A0A4P7NSZ7</accession>